<dbReference type="Gene3D" id="3.40.50.620">
    <property type="entry name" value="HUPs"/>
    <property type="match status" value="1"/>
</dbReference>
<dbReference type="Pfam" id="PF03054">
    <property type="entry name" value="tRNA_Me_trans"/>
    <property type="match status" value="1"/>
</dbReference>
<dbReference type="InterPro" id="IPR004506">
    <property type="entry name" value="MnmA-like"/>
</dbReference>
<organism evidence="17 18">
    <name type="scientific">Methylomonas methanica</name>
    <dbReference type="NCBI Taxonomy" id="421"/>
    <lineage>
        <taxon>Bacteria</taxon>
        <taxon>Pseudomonadati</taxon>
        <taxon>Pseudomonadota</taxon>
        <taxon>Gammaproteobacteria</taxon>
        <taxon>Methylococcales</taxon>
        <taxon>Methylococcaceae</taxon>
        <taxon>Methylomonas</taxon>
    </lineage>
</organism>
<evidence type="ECO:0000256" key="1">
    <source>
        <dbReference type="ARBA" id="ARBA00004496"/>
    </source>
</evidence>
<feature type="binding site" evidence="14">
    <location>
        <begin position="8"/>
        <end position="15"/>
    </location>
    <ligand>
        <name>ATP</name>
        <dbReference type="ChEBI" id="CHEBI:30616"/>
    </ligand>
</feature>
<dbReference type="PANTHER" id="PTHR11933">
    <property type="entry name" value="TRNA 5-METHYLAMINOMETHYL-2-THIOURIDYLATE -METHYLTRANSFERASE"/>
    <property type="match status" value="1"/>
</dbReference>
<gene>
    <name evidence="14 17" type="primary">mnmA</name>
    <name evidence="17" type="ORF">A1353_22755</name>
</gene>
<feature type="region of interest" description="Interaction with tRNA" evidence="14">
    <location>
        <begin position="146"/>
        <end position="148"/>
    </location>
</feature>
<evidence type="ECO:0000259" key="15">
    <source>
        <dbReference type="Pfam" id="PF20258"/>
    </source>
</evidence>
<keyword evidence="7 14" id="KW-0808">Transferase</keyword>
<dbReference type="NCBIfam" id="TIGR00420">
    <property type="entry name" value="trmU"/>
    <property type="match status" value="1"/>
</dbReference>
<evidence type="ECO:0000256" key="8">
    <source>
        <dbReference type="ARBA" id="ARBA00022694"/>
    </source>
</evidence>
<evidence type="ECO:0000256" key="10">
    <source>
        <dbReference type="ARBA" id="ARBA00022840"/>
    </source>
</evidence>
<reference evidence="17 18" key="1">
    <citation type="submission" date="2016-03" db="EMBL/GenBank/DDBJ databases">
        <authorList>
            <person name="Ploux O."/>
        </authorList>
    </citation>
    <scope>NUCLEOTIDE SEQUENCE [LARGE SCALE GENOMIC DNA]</scope>
    <source>
        <strain evidence="17 18">R-45371</strain>
    </source>
</reference>
<dbReference type="SUPFAM" id="SSF52402">
    <property type="entry name" value="Adenine nucleotide alpha hydrolases-like"/>
    <property type="match status" value="1"/>
</dbReference>
<dbReference type="GO" id="GO:0005524">
    <property type="term" value="F:ATP binding"/>
    <property type="evidence" value="ECO:0007669"/>
    <property type="project" value="UniProtKB-KW"/>
</dbReference>
<evidence type="ECO:0000256" key="11">
    <source>
        <dbReference type="ARBA" id="ARBA00022884"/>
    </source>
</evidence>
<evidence type="ECO:0000256" key="3">
    <source>
        <dbReference type="ARBA" id="ARBA00011949"/>
    </source>
</evidence>
<dbReference type="Proteomes" id="UP000077763">
    <property type="component" value="Unassembled WGS sequence"/>
</dbReference>
<dbReference type="CDD" id="cd01998">
    <property type="entry name" value="MnmA_TRMU-like"/>
    <property type="match status" value="1"/>
</dbReference>
<feature type="region of interest" description="Interaction with tRNA" evidence="14">
    <location>
        <begin position="307"/>
        <end position="308"/>
    </location>
</feature>
<keyword evidence="6 14" id="KW-0820">tRNA-binding</keyword>
<keyword evidence="17" id="KW-0489">Methyltransferase</keyword>
<dbReference type="Gene3D" id="2.40.30.10">
    <property type="entry name" value="Translation factors"/>
    <property type="match status" value="1"/>
</dbReference>
<comment type="function">
    <text evidence="14">Catalyzes the 2-thiolation of uridine at the wobble position (U34) of tRNA, leading to the formation of s(2)U34.</text>
</comment>
<feature type="active site" description="Cysteine persulfide intermediate" evidence="14">
    <location>
        <position position="196"/>
    </location>
</feature>
<evidence type="ECO:0000256" key="12">
    <source>
        <dbReference type="ARBA" id="ARBA00023157"/>
    </source>
</evidence>
<evidence type="ECO:0000313" key="18">
    <source>
        <dbReference type="Proteomes" id="UP000077763"/>
    </source>
</evidence>
<dbReference type="InterPro" id="IPR046884">
    <property type="entry name" value="MnmA-like_central"/>
</dbReference>
<dbReference type="AlphaFoldDB" id="A0A177LVU4"/>
<comment type="caution">
    <text evidence="17">The sequence shown here is derived from an EMBL/GenBank/DDBJ whole genome shotgun (WGS) entry which is preliminary data.</text>
</comment>
<feature type="binding site" evidence="14">
    <location>
        <position position="34"/>
    </location>
    <ligand>
        <name>ATP</name>
        <dbReference type="ChEBI" id="CHEBI:30616"/>
    </ligand>
</feature>
<dbReference type="FunFam" id="3.40.50.620:FF:000004">
    <property type="entry name" value="tRNA-specific 2-thiouridylase MnmA"/>
    <property type="match status" value="1"/>
</dbReference>
<dbReference type="GO" id="GO:0008168">
    <property type="term" value="F:methyltransferase activity"/>
    <property type="evidence" value="ECO:0007669"/>
    <property type="project" value="UniProtKB-KW"/>
</dbReference>
<dbReference type="Gene3D" id="2.30.30.280">
    <property type="entry name" value="Adenine nucleotide alpha hydrolases-like domains"/>
    <property type="match status" value="1"/>
</dbReference>
<evidence type="ECO:0000256" key="13">
    <source>
        <dbReference type="ARBA" id="ARBA00051542"/>
    </source>
</evidence>
<evidence type="ECO:0000313" key="17">
    <source>
        <dbReference type="EMBL" id="OAH97607.1"/>
    </source>
</evidence>
<evidence type="ECO:0000256" key="14">
    <source>
        <dbReference type="HAMAP-Rule" id="MF_00144"/>
    </source>
</evidence>
<name>A0A177LVU4_METMH</name>
<dbReference type="GO" id="GO:0002143">
    <property type="term" value="P:tRNA wobble position uridine thiolation"/>
    <property type="evidence" value="ECO:0007669"/>
    <property type="project" value="TreeGrafter"/>
</dbReference>
<dbReference type="HAMAP" id="MF_00144">
    <property type="entry name" value="tRNA_thiouridyl_MnmA"/>
    <property type="match status" value="1"/>
</dbReference>
<dbReference type="FunFam" id="2.30.30.280:FF:000001">
    <property type="entry name" value="tRNA-specific 2-thiouridylase MnmA"/>
    <property type="match status" value="1"/>
</dbReference>
<evidence type="ECO:0000256" key="6">
    <source>
        <dbReference type="ARBA" id="ARBA00022555"/>
    </source>
</evidence>
<dbReference type="Pfam" id="PF20259">
    <property type="entry name" value="tRNA_Me_trans_M"/>
    <property type="match status" value="1"/>
</dbReference>
<comment type="subcellular location">
    <subcellularLocation>
        <location evidence="1 14">Cytoplasm</location>
    </subcellularLocation>
</comment>
<dbReference type="GO" id="GO:0032259">
    <property type="term" value="P:methylation"/>
    <property type="evidence" value="ECO:0007669"/>
    <property type="project" value="UniProtKB-KW"/>
</dbReference>
<feature type="domain" description="tRNA-specific 2-thiouridylase MnmA-like central" evidence="16">
    <location>
        <begin position="204"/>
        <end position="272"/>
    </location>
</feature>
<dbReference type="RefSeq" id="WP_064038555.1">
    <property type="nucleotide sequence ID" value="NZ_LUUH01000097.1"/>
</dbReference>
<keyword evidence="5 14" id="KW-0963">Cytoplasm</keyword>
<comment type="catalytic activity">
    <reaction evidence="13 14">
        <text>S-sulfanyl-L-cysteinyl-[protein] + uridine(34) in tRNA + AH2 + ATP = 2-thiouridine(34) in tRNA + L-cysteinyl-[protein] + A + AMP + diphosphate + H(+)</text>
        <dbReference type="Rhea" id="RHEA:47032"/>
        <dbReference type="Rhea" id="RHEA-COMP:10131"/>
        <dbReference type="Rhea" id="RHEA-COMP:11726"/>
        <dbReference type="Rhea" id="RHEA-COMP:11727"/>
        <dbReference type="Rhea" id="RHEA-COMP:11728"/>
        <dbReference type="ChEBI" id="CHEBI:13193"/>
        <dbReference type="ChEBI" id="CHEBI:15378"/>
        <dbReference type="ChEBI" id="CHEBI:17499"/>
        <dbReference type="ChEBI" id="CHEBI:29950"/>
        <dbReference type="ChEBI" id="CHEBI:30616"/>
        <dbReference type="ChEBI" id="CHEBI:33019"/>
        <dbReference type="ChEBI" id="CHEBI:61963"/>
        <dbReference type="ChEBI" id="CHEBI:65315"/>
        <dbReference type="ChEBI" id="CHEBI:87170"/>
        <dbReference type="ChEBI" id="CHEBI:456215"/>
        <dbReference type="EC" id="2.8.1.13"/>
    </reaction>
</comment>
<keyword evidence="12 14" id="KW-1015">Disulfide bond</keyword>
<feature type="site" description="Interaction with tRNA" evidence="14">
    <location>
        <position position="341"/>
    </location>
</feature>
<dbReference type="Pfam" id="PF20258">
    <property type="entry name" value="tRNA_Me_trans_C"/>
    <property type="match status" value="1"/>
</dbReference>
<proteinExistence type="inferred from homology"/>
<dbReference type="InterPro" id="IPR023382">
    <property type="entry name" value="MnmA-like_central_sf"/>
</dbReference>
<dbReference type="NCBIfam" id="NF001138">
    <property type="entry name" value="PRK00143.1"/>
    <property type="match status" value="1"/>
</dbReference>
<feature type="active site" description="Nucleophile" evidence="14">
    <location>
        <position position="99"/>
    </location>
</feature>
<feature type="region of interest" description="Interaction with target base in tRNA" evidence="14">
    <location>
        <begin position="94"/>
        <end position="96"/>
    </location>
</feature>
<evidence type="ECO:0000256" key="4">
    <source>
        <dbReference type="ARBA" id="ARBA00013805"/>
    </source>
</evidence>
<feature type="binding site" evidence="14">
    <location>
        <position position="124"/>
    </location>
    <ligand>
        <name>ATP</name>
        <dbReference type="ChEBI" id="CHEBI:30616"/>
    </ligand>
</feature>
<evidence type="ECO:0000256" key="5">
    <source>
        <dbReference type="ARBA" id="ARBA00022490"/>
    </source>
</evidence>
<feature type="domain" description="tRNA-specific 2-thiouridylase MnmA-like C-terminal" evidence="15">
    <location>
        <begin position="283"/>
        <end position="357"/>
    </location>
</feature>
<keyword evidence="11 14" id="KW-0694">RNA-binding</keyword>
<dbReference type="InterPro" id="IPR014729">
    <property type="entry name" value="Rossmann-like_a/b/a_fold"/>
</dbReference>
<dbReference type="PANTHER" id="PTHR11933:SF5">
    <property type="entry name" value="MITOCHONDRIAL TRNA-SPECIFIC 2-THIOURIDYLASE 1"/>
    <property type="match status" value="1"/>
</dbReference>
<dbReference type="GO" id="GO:0005737">
    <property type="term" value="C:cytoplasm"/>
    <property type="evidence" value="ECO:0007669"/>
    <property type="project" value="UniProtKB-SubCell"/>
</dbReference>
<keyword evidence="9 14" id="KW-0547">Nucleotide-binding</keyword>
<dbReference type="FunFam" id="2.40.30.10:FF:000023">
    <property type="entry name" value="tRNA-specific 2-thiouridylase MnmA"/>
    <property type="match status" value="1"/>
</dbReference>
<accession>A0A177LVU4</accession>
<dbReference type="GO" id="GO:0103016">
    <property type="term" value="F:tRNA-uridine 2-sulfurtransferase activity"/>
    <property type="evidence" value="ECO:0007669"/>
    <property type="project" value="UniProtKB-EC"/>
</dbReference>
<sequence length="363" mass="40672">MSKHIIVGMSGGVDSSVTALILQEQGHKVTGLFMKNWEEDDGTEYCTAMEDLADAQQVCDKLGIELKTVNFAAEYWDDVFAVFLSEFKAGRTPNPDILCNKHVKFKAFLDYAIEDLGAEYIATGHYARVREQNGEFQLLKGLDPNKEQSYFLYAMGQKALSRTLFPIGHLHKPEIRALADKAGFANSRKKDSTGICFIGERKFKEFLQRYLPHQPGEMRTPDGKYIGKHHGLMYYTLGQRQGLGIGGVKDAPDEPWFVLEKDLDNNVLIVGQGHEHPLMLHNTLEAGQLDWCGKPLTETIRCAAKTRYRQPDQDCVVEPIDGGTRVKVRFDEEQRAITPGQSVVFYSGEVCLGGGIIESKYNA</sequence>
<evidence type="ECO:0000256" key="7">
    <source>
        <dbReference type="ARBA" id="ARBA00022679"/>
    </source>
</evidence>
<dbReference type="GO" id="GO:0000049">
    <property type="term" value="F:tRNA binding"/>
    <property type="evidence" value="ECO:0007669"/>
    <property type="project" value="UniProtKB-KW"/>
</dbReference>
<dbReference type="EC" id="2.8.1.13" evidence="3 14"/>
<protein>
    <recommendedName>
        <fullName evidence="4 14">tRNA-specific 2-thiouridylase MnmA</fullName>
        <ecNumber evidence="3 14">2.8.1.13</ecNumber>
    </recommendedName>
</protein>
<feature type="site" description="Interaction with tRNA" evidence="14">
    <location>
        <position position="125"/>
    </location>
</feature>
<evidence type="ECO:0000256" key="9">
    <source>
        <dbReference type="ARBA" id="ARBA00022741"/>
    </source>
</evidence>
<keyword evidence="10 14" id="KW-0067">ATP-binding</keyword>
<feature type="disulfide bond" description="Alternate" evidence="14">
    <location>
        <begin position="99"/>
        <end position="196"/>
    </location>
</feature>
<keyword evidence="8 14" id="KW-0819">tRNA processing</keyword>
<dbReference type="EMBL" id="LUUH01000097">
    <property type="protein sequence ID" value="OAH97607.1"/>
    <property type="molecule type" value="Genomic_DNA"/>
</dbReference>
<evidence type="ECO:0000256" key="2">
    <source>
        <dbReference type="ARBA" id="ARBA00006191"/>
    </source>
</evidence>
<comment type="similarity">
    <text evidence="2 14">Belongs to the MnmA/TRMU family.</text>
</comment>
<dbReference type="InterPro" id="IPR046885">
    <property type="entry name" value="MnmA-like_C"/>
</dbReference>
<evidence type="ECO:0000259" key="16">
    <source>
        <dbReference type="Pfam" id="PF20259"/>
    </source>
</evidence>